<dbReference type="InterPro" id="IPR006495">
    <property type="entry name" value="CitD"/>
</dbReference>
<accession>A0A162KU67</accession>
<evidence type="ECO:0000256" key="1">
    <source>
        <dbReference type="ARBA" id="ARBA00004496"/>
    </source>
</evidence>
<gene>
    <name evidence="6" type="primary">citD_3</name>
    <name evidence="4" type="synonym">citD</name>
    <name evidence="6" type="ORF">WY13_03195</name>
</gene>
<dbReference type="InterPro" id="IPR023439">
    <property type="entry name" value="Mal_deCO2ase/Cit_lyase_ACP"/>
</dbReference>
<keyword evidence="6" id="KW-0456">Lyase</keyword>
<dbReference type="HAMAP" id="MF_00805">
    <property type="entry name" value="CitD"/>
    <property type="match status" value="1"/>
</dbReference>
<protein>
    <recommendedName>
        <fullName evidence="4">Citrate lyase acyl carrier protein</fullName>
    </recommendedName>
    <alternativeName>
        <fullName evidence="4">Citrate lyase gamma chain</fullName>
    </alternativeName>
</protein>
<comment type="similarity">
    <text evidence="4">Belongs to the CitD family.</text>
</comment>
<evidence type="ECO:0000256" key="5">
    <source>
        <dbReference type="PIRSR" id="PIRSR002736-50"/>
    </source>
</evidence>
<comment type="function">
    <text evidence="4">Covalent carrier of the coenzyme of citrate lyase.</text>
</comment>
<dbReference type="Proteomes" id="UP000077407">
    <property type="component" value="Unassembled WGS sequence"/>
</dbReference>
<keyword evidence="3 4" id="KW-0597">Phosphoprotein</keyword>
<reference evidence="6 7" key="1">
    <citation type="journal article" date="2015" name="Biotechnol. Bioeng.">
        <title>Genome sequence and phenotypic characterization of Caulobacter segnis.</title>
        <authorList>
            <person name="Patel S."/>
            <person name="Fletcher B."/>
            <person name="Scott D.C."/>
            <person name="Ely B."/>
        </authorList>
    </citation>
    <scope>NUCLEOTIDE SEQUENCE [LARGE SCALE GENOMIC DNA]</scope>
    <source>
        <strain evidence="6 7">ERI-2</strain>
    </source>
</reference>
<dbReference type="PIRSF" id="PIRSF002736">
    <property type="entry name" value="Citrt_lyas_gamma"/>
    <property type="match status" value="1"/>
</dbReference>
<dbReference type="OrthoDB" id="1120942at2"/>
<dbReference type="PATRIC" id="fig|1538.10.peg.3220"/>
<dbReference type="AlphaFoldDB" id="A0A162KU67"/>
<proteinExistence type="inferred from homology"/>
<organism evidence="6 7">
    <name type="scientific">Clostridium ljungdahlii</name>
    <dbReference type="NCBI Taxonomy" id="1538"/>
    <lineage>
        <taxon>Bacteria</taxon>
        <taxon>Bacillati</taxon>
        <taxon>Bacillota</taxon>
        <taxon>Clostridia</taxon>
        <taxon>Eubacteriales</taxon>
        <taxon>Clostridiaceae</taxon>
        <taxon>Clostridium</taxon>
    </lineage>
</organism>
<name>A0A162KU67_9CLOT</name>
<dbReference type="RefSeq" id="WP_063556516.1">
    <property type="nucleotide sequence ID" value="NZ_LITT01000046.1"/>
</dbReference>
<comment type="subunit">
    <text evidence="4">Oligomer with a subunit composition of (alpha,beta,gamma)6.</text>
</comment>
<evidence type="ECO:0000256" key="3">
    <source>
        <dbReference type="ARBA" id="ARBA00022553"/>
    </source>
</evidence>
<dbReference type="NCBIfam" id="TIGR01608">
    <property type="entry name" value="citD"/>
    <property type="match status" value="1"/>
</dbReference>
<feature type="modified residue" description="O-(phosphoribosyl dephospho-coenzyme A)serine" evidence="4 5">
    <location>
        <position position="14"/>
    </location>
</feature>
<sequence length="98" mass="10707">MEIKKAAIAGTFESSDITISVQPNPENEVAIKLKSSVEKQFGDQIKKVIMDTLEELDVKSAIVGANDKGALDCVIKARVQAAVMRAAEEAKFNWEVEK</sequence>
<evidence type="ECO:0000256" key="4">
    <source>
        <dbReference type="HAMAP-Rule" id="MF_00805"/>
    </source>
</evidence>
<evidence type="ECO:0000256" key="2">
    <source>
        <dbReference type="ARBA" id="ARBA00022490"/>
    </source>
</evidence>
<dbReference type="Pfam" id="PF06857">
    <property type="entry name" value="ACP"/>
    <property type="match status" value="1"/>
</dbReference>
<dbReference type="EMBL" id="LITT01000046">
    <property type="protein sequence ID" value="OAA84066.1"/>
    <property type="molecule type" value="Genomic_DNA"/>
</dbReference>
<keyword evidence="2 4" id="KW-0963">Cytoplasm</keyword>
<dbReference type="GO" id="GO:0016829">
    <property type="term" value="F:lyase activity"/>
    <property type="evidence" value="ECO:0007669"/>
    <property type="project" value="UniProtKB-KW"/>
</dbReference>
<evidence type="ECO:0000313" key="7">
    <source>
        <dbReference type="Proteomes" id="UP000077407"/>
    </source>
</evidence>
<evidence type="ECO:0000313" key="6">
    <source>
        <dbReference type="EMBL" id="OAA84066.1"/>
    </source>
</evidence>
<comment type="caution">
    <text evidence="6">The sequence shown here is derived from an EMBL/GenBank/DDBJ whole genome shotgun (WGS) entry which is preliminary data.</text>
</comment>
<comment type="subcellular location">
    <subcellularLocation>
        <location evidence="1 4">Cytoplasm</location>
    </subcellularLocation>
</comment>
<dbReference type="GO" id="GO:0005737">
    <property type="term" value="C:cytoplasm"/>
    <property type="evidence" value="ECO:0007669"/>
    <property type="project" value="UniProtKB-SubCell"/>
</dbReference>
<dbReference type="NCBIfam" id="NF009726">
    <property type="entry name" value="PRK13253.1"/>
    <property type="match status" value="1"/>
</dbReference>